<dbReference type="Proteomes" id="UP000758603">
    <property type="component" value="Unassembled WGS sequence"/>
</dbReference>
<dbReference type="AlphaFoldDB" id="A0A9P8UJK2"/>
<protein>
    <submittedName>
        <fullName evidence="2">Uncharacterized protein</fullName>
    </submittedName>
</protein>
<accession>A0A9P8UJK2</accession>
<reference evidence="2" key="1">
    <citation type="journal article" date="2021" name="Nat. Commun.">
        <title>Genetic determinants of endophytism in the Arabidopsis root mycobiome.</title>
        <authorList>
            <person name="Mesny F."/>
            <person name="Miyauchi S."/>
            <person name="Thiergart T."/>
            <person name="Pickel B."/>
            <person name="Atanasova L."/>
            <person name="Karlsson M."/>
            <person name="Huettel B."/>
            <person name="Barry K.W."/>
            <person name="Haridas S."/>
            <person name="Chen C."/>
            <person name="Bauer D."/>
            <person name="Andreopoulos W."/>
            <person name="Pangilinan J."/>
            <person name="LaButti K."/>
            <person name="Riley R."/>
            <person name="Lipzen A."/>
            <person name="Clum A."/>
            <person name="Drula E."/>
            <person name="Henrissat B."/>
            <person name="Kohler A."/>
            <person name="Grigoriev I.V."/>
            <person name="Martin F.M."/>
            <person name="Hacquard S."/>
        </authorList>
    </citation>
    <scope>NUCLEOTIDE SEQUENCE</scope>
    <source>
        <strain evidence="2">MPI-SDFR-AT-0073</strain>
    </source>
</reference>
<keyword evidence="3" id="KW-1185">Reference proteome</keyword>
<evidence type="ECO:0000256" key="1">
    <source>
        <dbReference type="SAM" id="MobiDB-lite"/>
    </source>
</evidence>
<proteinExistence type="predicted"/>
<name>A0A9P8UJK2_9PEZI</name>
<evidence type="ECO:0000313" key="3">
    <source>
        <dbReference type="Proteomes" id="UP000758603"/>
    </source>
</evidence>
<feature type="compositionally biased region" description="Low complexity" evidence="1">
    <location>
        <begin position="23"/>
        <end position="35"/>
    </location>
</feature>
<organism evidence="2 3">
    <name type="scientific">Truncatella angustata</name>
    <dbReference type="NCBI Taxonomy" id="152316"/>
    <lineage>
        <taxon>Eukaryota</taxon>
        <taxon>Fungi</taxon>
        <taxon>Dikarya</taxon>
        <taxon>Ascomycota</taxon>
        <taxon>Pezizomycotina</taxon>
        <taxon>Sordariomycetes</taxon>
        <taxon>Xylariomycetidae</taxon>
        <taxon>Amphisphaeriales</taxon>
        <taxon>Sporocadaceae</taxon>
        <taxon>Truncatella</taxon>
    </lineage>
</organism>
<feature type="compositionally biased region" description="Basic and acidic residues" evidence="1">
    <location>
        <begin position="38"/>
        <end position="57"/>
    </location>
</feature>
<dbReference type="RefSeq" id="XP_045957659.1">
    <property type="nucleotide sequence ID" value="XM_046096174.1"/>
</dbReference>
<dbReference type="EMBL" id="JAGPXC010000005">
    <property type="protein sequence ID" value="KAH6653382.1"/>
    <property type="molecule type" value="Genomic_DNA"/>
</dbReference>
<dbReference type="GeneID" id="70125067"/>
<comment type="caution">
    <text evidence="2">The sequence shown here is derived from an EMBL/GenBank/DDBJ whole genome shotgun (WGS) entry which is preliminary data.</text>
</comment>
<dbReference type="OrthoDB" id="4777547at2759"/>
<gene>
    <name evidence="2" type="ORF">BKA67DRAFT_319170</name>
</gene>
<evidence type="ECO:0000313" key="2">
    <source>
        <dbReference type="EMBL" id="KAH6653382.1"/>
    </source>
</evidence>
<feature type="region of interest" description="Disordered" evidence="1">
    <location>
        <begin position="20"/>
        <end position="61"/>
    </location>
</feature>
<sequence length="299" mass="34478">MADFDDQVISFDEVGGWPQFLRSQSRQGSESSQASHEPFADPHDEPPNDRSSRDRSTQRCGRSSLPLLQLADWDKNKSYDDEIPTCIHYSIEWKMLYRKKKVFQNTEPDLVLAPGAYWIKFMKPKLENLAAKKLPGNVHVEDTQVVAIVQDRSVRNLVTNHDCLDIRWVDIEKQIRGWSRQFEDGRSIRLEMIFAYVDNDDDGPSNDVPAQGRGRGRARASATKSMLAARATQIQAEESSGKPTIWVAVYQITRCPGPPCHLDPHCWQDHETKKHYRMKSHNFRATIKWIEEAQHIYET</sequence>